<evidence type="ECO:0000256" key="1">
    <source>
        <dbReference type="SAM" id="MobiDB-lite"/>
    </source>
</evidence>
<protein>
    <submittedName>
        <fullName evidence="2">Uncharacterized protein</fullName>
    </submittedName>
</protein>
<reference evidence="2" key="1">
    <citation type="submission" date="2019-08" db="EMBL/GenBank/DDBJ databases">
        <authorList>
            <person name="Kucharzyk K."/>
            <person name="Murdoch R.W."/>
            <person name="Higgins S."/>
            <person name="Loffler F."/>
        </authorList>
    </citation>
    <scope>NUCLEOTIDE SEQUENCE</scope>
</reference>
<name>A0A644Y794_9ZZZZ</name>
<gene>
    <name evidence="2" type="ORF">SDC9_70954</name>
</gene>
<comment type="caution">
    <text evidence="2">The sequence shown here is derived from an EMBL/GenBank/DDBJ whole genome shotgun (WGS) entry which is preliminary data.</text>
</comment>
<sequence>MKKRICFLLASCVLLTGCASLLDREYSTVEAHSSKFWESESTGILRAENYQDIVNDLMLLIGQHTEQAVIRLYSYDDGVTVADGLEKAAAEVQQETALGNYALEYITSSSTAQRGYYELSVQLGYRRTADQIAAIVNATSVTALQSLLETALNDGKAELTVRVGYWQAEDRAAVDKTVTDLRTERGLTETPEWTISYYPAEGTVGLIEFILTPADNGAIQPEGEPETPTEYLQTP</sequence>
<feature type="region of interest" description="Disordered" evidence="1">
    <location>
        <begin position="216"/>
        <end position="235"/>
    </location>
</feature>
<dbReference type="PROSITE" id="PS51257">
    <property type="entry name" value="PROKAR_LIPOPROTEIN"/>
    <property type="match status" value="1"/>
</dbReference>
<organism evidence="2">
    <name type="scientific">bioreactor metagenome</name>
    <dbReference type="NCBI Taxonomy" id="1076179"/>
    <lineage>
        <taxon>unclassified sequences</taxon>
        <taxon>metagenomes</taxon>
        <taxon>ecological metagenomes</taxon>
    </lineage>
</organism>
<evidence type="ECO:0000313" key="2">
    <source>
        <dbReference type="EMBL" id="MPM24472.1"/>
    </source>
</evidence>
<dbReference type="EMBL" id="VSSQ01004270">
    <property type="protein sequence ID" value="MPM24472.1"/>
    <property type="molecule type" value="Genomic_DNA"/>
</dbReference>
<accession>A0A644Y794</accession>
<proteinExistence type="predicted"/>
<dbReference type="AlphaFoldDB" id="A0A644Y794"/>